<dbReference type="RefSeq" id="WP_145078093.1">
    <property type="nucleotide sequence ID" value="NZ_CP036425.1"/>
</dbReference>
<proteinExistence type="predicted"/>
<dbReference type="Proteomes" id="UP000317369">
    <property type="component" value="Chromosome"/>
</dbReference>
<reference evidence="1 2" key="1">
    <citation type="submission" date="2019-02" db="EMBL/GenBank/DDBJ databases">
        <title>Deep-cultivation of Planctomycetes and their phenomic and genomic characterization uncovers novel biology.</title>
        <authorList>
            <person name="Wiegand S."/>
            <person name="Jogler M."/>
            <person name="Boedeker C."/>
            <person name="Pinto D."/>
            <person name="Vollmers J."/>
            <person name="Rivas-Marin E."/>
            <person name="Kohn T."/>
            <person name="Peeters S.H."/>
            <person name="Heuer A."/>
            <person name="Rast P."/>
            <person name="Oberbeckmann S."/>
            <person name="Bunk B."/>
            <person name="Jeske O."/>
            <person name="Meyerdierks A."/>
            <person name="Storesund J.E."/>
            <person name="Kallscheuer N."/>
            <person name="Luecker S."/>
            <person name="Lage O.M."/>
            <person name="Pohl T."/>
            <person name="Merkel B.J."/>
            <person name="Hornburger P."/>
            <person name="Mueller R.-W."/>
            <person name="Bruemmer F."/>
            <person name="Labrenz M."/>
            <person name="Spormann A.M."/>
            <person name="Op den Camp H."/>
            <person name="Overmann J."/>
            <person name="Amann R."/>
            <person name="Jetten M.S.M."/>
            <person name="Mascher T."/>
            <person name="Medema M.H."/>
            <person name="Devos D.P."/>
            <person name="Kaster A.-K."/>
            <person name="Ovreas L."/>
            <person name="Rohde M."/>
            <person name="Galperin M.Y."/>
            <person name="Jogler C."/>
        </authorList>
    </citation>
    <scope>NUCLEOTIDE SEQUENCE [LARGE SCALE GENOMIC DNA]</scope>
    <source>
        <strain evidence="1 2">KS4</strain>
    </source>
</reference>
<organism evidence="1 2">
    <name type="scientific">Poriferisphaera corsica</name>
    <dbReference type="NCBI Taxonomy" id="2528020"/>
    <lineage>
        <taxon>Bacteria</taxon>
        <taxon>Pseudomonadati</taxon>
        <taxon>Planctomycetota</taxon>
        <taxon>Phycisphaerae</taxon>
        <taxon>Phycisphaerales</taxon>
        <taxon>Phycisphaeraceae</taxon>
        <taxon>Poriferisphaera</taxon>
    </lineage>
</organism>
<protein>
    <recommendedName>
        <fullName evidence="3">PEP-CTERM protein-sorting domain-containing protein</fullName>
    </recommendedName>
</protein>
<dbReference type="EMBL" id="CP036425">
    <property type="protein sequence ID" value="QDU34349.1"/>
    <property type="molecule type" value="Genomic_DNA"/>
</dbReference>
<evidence type="ECO:0000313" key="2">
    <source>
        <dbReference type="Proteomes" id="UP000317369"/>
    </source>
</evidence>
<sequence>MSMRLSLVLMMVLCLVSFDRIQGAILTWETGEQFGEDIETGESIRVTTKTVVDTALRRVRYTVSSSQSHAKVVLNHVLKMWGVIDKPFAAPVWTGGSYDYSNGTMYSPYASEVAWPGPDWGNEVEYDFLTNAAPNNDGVFVFGYDYQTSYGIDGASLPMAGEDGNLAIVFRDKDGDLPGDGMDEEQFFEVYVPNFVVIPEPSGMVMVTAMGMMLWRRSWR</sequence>
<dbReference type="AlphaFoldDB" id="A0A517YVV0"/>
<dbReference type="KEGG" id="pcor:KS4_24170"/>
<keyword evidence="2" id="KW-1185">Reference proteome</keyword>
<evidence type="ECO:0000313" key="1">
    <source>
        <dbReference type="EMBL" id="QDU34349.1"/>
    </source>
</evidence>
<name>A0A517YVV0_9BACT</name>
<accession>A0A517YVV0</accession>
<gene>
    <name evidence="1" type="ORF">KS4_24170</name>
</gene>
<evidence type="ECO:0008006" key="3">
    <source>
        <dbReference type="Google" id="ProtNLM"/>
    </source>
</evidence>